<organism evidence="2 3">
    <name type="scientific">Sedimentisphaera cyanobacteriorum</name>
    <dbReference type="NCBI Taxonomy" id="1940790"/>
    <lineage>
        <taxon>Bacteria</taxon>
        <taxon>Pseudomonadati</taxon>
        <taxon>Planctomycetota</taxon>
        <taxon>Phycisphaerae</taxon>
        <taxon>Sedimentisphaerales</taxon>
        <taxon>Sedimentisphaeraceae</taxon>
        <taxon>Sedimentisphaera</taxon>
    </lineage>
</organism>
<sequence precursor="true">MKKILTPIILIAFICSAAAAANLKMNHIPSDSKWVFHWNSDQFSETKYWDLAKDDIPADKMEDIQWLSDFLGYDVLEQTHGITLYGPDAKKQNGVLMVYGEFDKPHVISGLKENEEYAQELYRSEIIHQWRDPKDNRLKSGIFADPQQVVVSENKKALKKFIDMKAGDQESLKSDSSYSLSSLLEAANDDAFMIIGVTQISNLKKFGKNNAIFNNSSMLAVVSGEKSGKTYIDIDLTAKDEESAEQVEKMISGIKAFLMLKSKNNDETLSILENTTLKQDKNQLFMSVEIPSEKVYKAIKKHAEREKSKDSEK</sequence>
<accession>A0A1Q2HNV5</accession>
<evidence type="ECO:0000256" key="1">
    <source>
        <dbReference type="SAM" id="SignalP"/>
    </source>
</evidence>
<name>A0A1Q2HNV5_9BACT</name>
<reference evidence="3" key="1">
    <citation type="submission" date="2017-02" db="EMBL/GenBank/DDBJ databases">
        <title>Comparative genomics and description of representatives of a novel lineage of planctomycetes thriving in anoxic sediments.</title>
        <authorList>
            <person name="Spring S."/>
            <person name="Bunk B."/>
            <person name="Sproer C."/>
            <person name="Klenk H.-P."/>
        </authorList>
    </citation>
    <scope>NUCLEOTIDE SEQUENCE [LARGE SCALE GENOMIC DNA]</scope>
    <source>
        <strain evidence="3">L21-RPul-D3</strain>
    </source>
</reference>
<gene>
    <name evidence="2" type="ORF">L21SP3_00937</name>
</gene>
<dbReference type="Proteomes" id="UP000188273">
    <property type="component" value="Chromosome"/>
</dbReference>
<dbReference type="AlphaFoldDB" id="A0A1Q2HNV5"/>
<dbReference type="STRING" id="1940790.L21SP3_00937"/>
<evidence type="ECO:0000313" key="2">
    <source>
        <dbReference type="EMBL" id="AQQ09137.1"/>
    </source>
</evidence>
<proteinExistence type="predicted"/>
<dbReference type="EMBL" id="CP019633">
    <property type="protein sequence ID" value="AQQ09137.1"/>
    <property type="molecule type" value="Genomic_DNA"/>
</dbReference>
<keyword evidence="3" id="KW-1185">Reference proteome</keyword>
<protein>
    <submittedName>
        <fullName evidence="2">Uncharacterized protein</fullName>
    </submittedName>
</protein>
<dbReference type="RefSeq" id="WP_077539619.1">
    <property type="nucleotide sequence ID" value="NZ_CP019633.1"/>
</dbReference>
<dbReference type="KEGG" id="pbu:L21SP3_00937"/>
<dbReference type="OrthoDB" id="283156at2"/>
<evidence type="ECO:0000313" key="3">
    <source>
        <dbReference type="Proteomes" id="UP000188273"/>
    </source>
</evidence>
<feature type="signal peptide" evidence="1">
    <location>
        <begin position="1"/>
        <end position="20"/>
    </location>
</feature>
<feature type="chain" id="PRO_5011981175" evidence="1">
    <location>
        <begin position="21"/>
        <end position="313"/>
    </location>
</feature>
<keyword evidence="1" id="KW-0732">Signal</keyword>